<feature type="region of interest" description="Disordered" evidence="10">
    <location>
        <begin position="420"/>
        <end position="474"/>
    </location>
</feature>
<evidence type="ECO:0000256" key="1">
    <source>
        <dbReference type="ARBA" id="ARBA00004123"/>
    </source>
</evidence>
<keyword evidence="4 9" id="KW-0863">Zinc-finger</keyword>
<comment type="caution">
    <text evidence="13">The sequence shown here is derived from an EMBL/GenBank/DDBJ whole genome shotgun (WGS) entry which is preliminary data.</text>
</comment>
<dbReference type="InterPro" id="IPR013087">
    <property type="entry name" value="Znf_C2H2_type"/>
</dbReference>
<feature type="domain" description="C2H2-type" evidence="12">
    <location>
        <begin position="30"/>
        <end position="57"/>
    </location>
</feature>
<feature type="compositionally biased region" description="Pro residues" evidence="10">
    <location>
        <begin position="613"/>
        <end position="630"/>
    </location>
</feature>
<keyword evidence="5" id="KW-0862">Zinc</keyword>
<evidence type="ECO:0000259" key="11">
    <source>
        <dbReference type="PROSITE" id="PS50048"/>
    </source>
</evidence>
<dbReference type="Gene3D" id="4.10.240.10">
    <property type="entry name" value="Zn(2)-C6 fungal-type DNA-binding domain"/>
    <property type="match status" value="1"/>
</dbReference>
<dbReference type="Pfam" id="PF00096">
    <property type="entry name" value="zf-C2H2"/>
    <property type="match status" value="1"/>
</dbReference>
<keyword evidence="3" id="KW-0677">Repeat</keyword>
<evidence type="ECO:0000259" key="12">
    <source>
        <dbReference type="PROSITE" id="PS50157"/>
    </source>
</evidence>
<dbReference type="PROSITE" id="PS50157">
    <property type="entry name" value="ZINC_FINGER_C2H2_2"/>
    <property type="match status" value="2"/>
</dbReference>
<reference evidence="13" key="2">
    <citation type="journal article" date="2020" name="Nat. Commun.">
        <title>Large-scale genome sequencing of mycorrhizal fungi provides insights into the early evolution of symbiotic traits.</title>
        <authorList>
            <person name="Miyauchi S."/>
            <person name="Kiss E."/>
            <person name="Kuo A."/>
            <person name="Drula E."/>
            <person name="Kohler A."/>
            <person name="Sanchez-Garcia M."/>
            <person name="Morin E."/>
            <person name="Andreopoulos B."/>
            <person name="Barry K.W."/>
            <person name="Bonito G."/>
            <person name="Buee M."/>
            <person name="Carver A."/>
            <person name="Chen C."/>
            <person name="Cichocki N."/>
            <person name="Clum A."/>
            <person name="Culley D."/>
            <person name="Crous P.W."/>
            <person name="Fauchery L."/>
            <person name="Girlanda M."/>
            <person name="Hayes R.D."/>
            <person name="Keri Z."/>
            <person name="LaButti K."/>
            <person name="Lipzen A."/>
            <person name="Lombard V."/>
            <person name="Magnuson J."/>
            <person name="Maillard F."/>
            <person name="Murat C."/>
            <person name="Nolan M."/>
            <person name="Ohm R.A."/>
            <person name="Pangilinan J."/>
            <person name="Pereira M.F."/>
            <person name="Perotto S."/>
            <person name="Peter M."/>
            <person name="Pfister S."/>
            <person name="Riley R."/>
            <person name="Sitrit Y."/>
            <person name="Stielow J.B."/>
            <person name="Szollosi G."/>
            <person name="Zifcakova L."/>
            <person name="Stursova M."/>
            <person name="Spatafora J.W."/>
            <person name="Tedersoo L."/>
            <person name="Vaario L.M."/>
            <person name="Yamada A."/>
            <person name="Yan M."/>
            <person name="Wang P."/>
            <person name="Xu J."/>
            <person name="Bruns T."/>
            <person name="Baldrian P."/>
            <person name="Vilgalys R."/>
            <person name="Dunand C."/>
            <person name="Henrissat B."/>
            <person name="Grigoriev I.V."/>
            <person name="Hibbett D."/>
            <person name="Nagy L.G."/>
            <person name="Martin F.M."/>
        </authorList>
    </citation>
    <scope>NUCLEOTIDE SEQUENCE</scope>
    <source>
        <strain evidence="13">Prilba</strain>
    </source>
</reference>
<dbReference type="InterPro" id="IPR036864">
    <property type="entry name" value="Zn2-C6_fun-type_DNA-bd_sf"/>
</dbReference>
<feature type="region of interest" description="Disordered" evidence="10">
    <location>
        <begin position="276"/>
        <end position="364"/>
    </location>
</feature>
<sequence length="747" mass="79953">MGESQTSGNSMEFLQLRLQLQLRTTMAGDHKCSVCQATFTRPQHVSRHMRSHTGDRPYKCQHCGDQFARSDLLSRHINKCHPNEKPLVSSTPSRRKGTSSASRATTSKQACDQCVQSTLPCDGANPCSKCLHRKARCTYVKFHRQTAPLGPGHPARPPHDSSNPAHPPLGALALGLNPYRLSDPFLLANNGSALNPSALSQSTASTNPLYADHQFSFPPPPQVPAPSYDSFDYTARYRAQADFLSRTGVIPPERPLPLPAIYQGSQAPHDPAAARYTQSFPLDNDPQDYPLPPSPNGVDYGYNIDNKSEYPNNVLGYSTNGYNPHTFNNDTQVHQRCESSASDTGSATSRSQTSSATSSSVHLPLPADYSQQQSYSRPLTADGVVQDREGFSSAFGLMSLDDSEVLAGLGEGAPFFDNAITNGSSSHNPSWGDGPTPRANPCDAPPANGKKRAHQQQQQQDLSQGQAGNVPAGTPASLKELKEIWKQYMKTPFSGQPEHHPAGNPKRERGLTRVASLPSVKTPSVATAGWGDPMRGLNGSLLPPPPPPPQQQQQPANGTNNTQHGEHGAYSRVHNNTDDLRSYEQAVLARRAPLTLHLAPRRRGNTTSTGPPETHPPPPPASTTAPPPPGKRNRASPAGSGSGSDGSMSAFTDERGGSSRASPTGSGGSHGADDASRPTFKRLPSQTLGPEYAKRAATASMLSGTREGFPGVVGEREMQQRGFGGAAERARRMSFPSGRAGLIELQN</sequence>
<evidence type="ECO:0000256" key="2">
    <source>
        <dbReference type="ARBA" id="ARBA00022723"/>
    </source>
</evidence>
<evidence type="ECO:0000256" key="5">
    <source>
        <dbReference type="ARBA" id="ARBA00022833"/>
    </source>
</evidence>
<protein>
    <submittedName>
        <fullName evidence="13">Uncharacterized protein</fullName>
    </submittedName>
</protein>
<feature type="region of interest" description="Disordered" evidence="10">
    <location>
        <begin position="514"/>
        <end position="573"/>
    </location>
</feature>
<feature type="region of interest" description="Disordered" evidence="10">
    <location>
        <begin position="148"/>
        <end position="167"/>
    </location>
</feature>
<dbReference type="PROSITE" id="PS50048">
    <property type="entry name" value="ZN2_CY6_FUNGAL_2"/>
    <property type="match status" value="1"/>
</dbReference>
<feature type="compositionally biased region" description="Polar residues" evidence="10">
    <location>
        <begin position="420"/>
        <end position="429"/>
    </location>
</feature>
<dbReference type="InterPro" id="IPR001138">
    <property type="entry name" value="Zn2Cys6_DnaBD"/>
</dbReference>
<keyword evidence="8" id="KW-0539">Nucleus</keyword>
<evidence type="ECO:0000256" key="8">
    <source>
        <dbReference type="ARBA" id="ARBA00023242"/>
    </source>
</evidence>
<feature type="compositionally biased region" description="Low complexity" evidence="10">
    <location>
        <begin position="635"/>
        <end position="650"/>
    </location>
</feature>
<keyword evidence="2" id="KW-0479">Metal-binding</keyword>
<evidence type="ECO:0000256" key="9">
    <source>
        <dbReference type="PROSITE-ProRule" id="PRU00042"/>
    </source>
</evidence>
<comment type="subcellular location">
    <subcellularLocation>
        <location evidence="1">Nucleus</location>
    </subcellularLocation>
</comment>
<evidence type="ECO:0000313" key="13">
    <source>
        <dbReference type="EMBL" id="KAF8468500.1"/>
    </source>
</evidence>
<dbReference type="Gene3D" id="3.30.160.60">
    <property type="entry name" value="Classic Zinc Finger"/>
    <property type="match status" value="2"/>
</dbReference>
<feature type="compositionally biased region" description="Low complexity" evidence="10">
    <location>
        <begin position="344"/>
        <end position="360"/>
    </location>
</feature>
<accession>A0A9P5MPB6</accession>
<evidence type="ECO:0000256" key="7">
    <source>
        <dbReference type="ARBA" id="ARBA00023163"/>
    </source>
</evidence>
<reference evidence="13" key="1">
    <citation type="submission" date="2019-10" db="EMBL/GenBank/DDBJ databases">
        <authorList>
            <consortium name="DOE Joint Genome Institute"/>
            <person name="Kuo A."/>
            <person name="Miyauchi S."/>
            <person name="Kiss E."/>
            <person name="Drula E."/>
            <person name="Kohler A."/>
            <person name="Sanchez-Garcia M."/>
            <person name="Andreopoulos B."/>
            <person name="Barry K.W."/>
            <person name="Bonito G."/>
            <person name="Buee M."/>
            <person name="Carver A."/>
            <person name="Chen C."/>
            <person name="Cichocki N."/>
            <person name="Clum A."/>
            <person name="Culley D."/>
            <person name="Crous P.W."/>
            <person name="Fauchery L."/>
            <person name="Girlanda M."/>
            <person name="Hayes R."/>
            <person name="Keri Z."/>
            <person name="LaButti K."/>
            <person name="Lipzen A."/>
            <person name="Lombard V."/>
            <person name="Magnuson J."/>
            <person name="Maillard F."/>
            <person name="Morin E."/>
            <person name="Murat C."/>
            <person name="Nolan M."/>
            <person name="Ohm R."/>
            <person name="Pangilinan J."/>
            <person name="Pereira M."/>
            <person name="Perotto S."/>
            <person name="Peter M."/>
            <person name="Riley R."/>
            <person name="Sitrit Y."/>
            <person name="Stielow B."/>
            <person name="Szollosi G."/>
            <person name="Zifcakova L."/>
            <person name="Stursova M."/>
            <person name="Spatafora J.W."/>
            <person name="Tedersoo L."/>
            <person name="Vaario L.-M."/>
            <person name="Yamada A."/>
            <person name="Yan M."/>
            <person name="Wang P."/>
            <person name="Xu J."/>
            <person name="Bruns T."/>
            <person name="Baldrian P."/>
            <person name="Vilgalys R."/>
            <person name="Henrissat B."/>
            <person name="Grigoriev I.V."/>
            <person name="Hibbett D."/>
            <person name="Nagy L.G."/>
            <person name="Martin F.M."/>
        </authorList>
    </citation>
    <scope>NUCLEOTIDE SEQUENCE</scope>
    <source>
        <strain evidence="13">Prilba</strain>
    </source>
</reference>
<dbReference type="InterPro" id="IPR036236">
    <property type="entry name" value="Znf_C2H2_sf"/>
</dbReference>
<dbReference type="GO" id="GO:0005634">
    <property type="term" value="C:nucleus"/>
    <property type="evidence" value="ECO:0007669"/>
    <property type="project" value="UniProtKB-SubCell"/>
</dbReference>
<name>A0A9P5MPB6_9AGAM</name>
<dbReference type="SUPFAM" id="SSF57667">
    <property type="entry name" value="beta-beta-alpha zinc fingers"/>
    <property type="match status" value="1"/>
</dbReference>
<feature type="compositionally biased region" description="Polar residues" evidence="10">
    <location>
        <begin position="309"/>
        <end position="343"/>
    </location>
</feature>
<dbReference type="GO" id="GO:0000981">
    <property type="term" value="F:DNA-binding transcription factor activity, RNA polymerase II-specific"/>
    <property type="evidence" value="ECO:0007669"/>
    <property type="project" value="InterPro"/>
</dbReference>
<keyword evidence="6" id="KW-0805">Transcription regulation</keyword>
<evidence type="ECO:0000256" key="3">
    <source>
        <dbReference type="ARBA" id="ARBA00022737"/>
    </source>
</evidence>
<feature type="domain" description="C2H2-type" evidence="12">
    <location>
        <begin position="58"/>
        <end position="86"/>
    </location>
</feature>
<evidence type="ECO:0000256" key="4">
    <source>
        <dbReference type="ARBA" id="ARBA00022771"/>
    </source>
</evidence>
<dbReference type="SMART" id="SM00355">
    <property type="entry name" value="ZnF_C2H2"/>
    <property type="match status" value="2"/>
</dbReference>
<dbReference type="EMBL" id="WHVB01000032">
    <property type="protein sequence ID" value="KAF8468500.1"/>
    <property type="molecule type" value="Genomic_DNA"/>
</dbReference>
<proteinExistence type="predicted"/>
<dbReference type="FunFam" id="3.30.160.60:FF:000145">
    <property type="entry name" value="Zinc finger protein 574"/>
    <property type="match status" value="1"/>
</dbReference>
<gene>
    <name evidence="13" type="ORF">DFH94DRAFT_282719</name>
</gene>
<feature type="region of interest" description="Disordered" evidence="10">
    <location>
        <begin position="80"/>
        <end position="104"/>
    </location>
</feature>
<evidence type="ECO:0000256" key="6">
    <source>
        <dbReference type="ARBA" id="ARBA00023015"/>
    </source>
</evidence>
<dbReference type="PROSITE" id="PS00028">
    <property type="entry name" value="ZINC_FINGER_C2H2_1"/>
    <property type="match status" value="2"/>
</dbReference>
<dbReference type="PANTHER" id="PTHR47660">
    <property type="entry name" value="TRANSCRIPTION FACTOR WITH C2H2 AND ZN(2)-CYS(6) DNA BINDING DOMAIN (EUROFUNG)-RELATED-RELATED"/>
    <property type="match status" value="1"/>
</dbReference>
<dbReference type="CDD" id="cd00067">
    <property type="entry name" value="GAL4"/>
    <property type="match status" value="1"/>
</dbReference>
<dbReference type="GO" id="GO:0008270">
    <property type="term" value="F:zinc ion binding"/>
    <property type="evidence" value="ECO:0007669"/>
    <property type="project" value="UniProtKB-KW"/>
</dbReference>
<keyword evidence="7" id="KW-0804">Transcription</keyword>
<feature type="compositionally biased region" description="Basic and acidic residues" evidence="10">
    <location>
        <begin position="564"/>
        <end position="573"/>
    </location>
</feature>
<dbReference type="SUPFAM" id="SSF57701">
    <property type="entry name" value="Zn2/Cys6 DNA-binding domain"/>
    <property type="match status" value="1"/>
</dbReference>
<dbReference type="FunFam" id="3.30.160.60:FF:000100">
    <property type="entry name" value="Zinc finger 45-like"/>
    <property type="match status" value="1"/>
</dbReference>
<feature type="region of interest" description="Disordered" evidence="10">
    <location>
        <begin position="592"/>
        <end position="691"/>
    </location>
</feature>
<organism evidence="13 14">
    <name type="scientific">Russula ochroleuca</name>
    <dbReference type="NCBI Taxonomy" id="152965"/>
    <lineage>
        <taxon>Eukaryota</taxon>
        <taxon>Fungi</taxon>
        <taxon>Dikarya</taxon>
        <taxon>Basidiomycota</taxon>
        <taxon>Agaricomycotina</taxon>
        <taxon>Agaricomycetes</taxon>
        <taxon>Russulales</taxon>
        <taxon>Russulaceae</taxon>
        <taxon>Russula</taxon>
    </lineage>
</organism>
<dbReference type="Proteomes" id="UP000759537">
    <property type="component" value="Unassembled WGS sequence"/>
</dbReference>
<dbReference type="OrthoDB" id="6365676at2759"/>
<evidence type="ECO:0000313" key="14">
    <source>
        <dbReference type="Proteomes" id="UP000759537"/>
    </source>
</evidence>
<feature type="compositionally biased region" description="Polar residues" evidence="10">
    <location>
        <begin position="88"/>
        <end position="104"/>
    </location>
</feature>
<dbReference type="PANTHER" id="PTHR47660:SF2">
    <property type="entry name" value="TRANSCRIPTION FACTOR WITH C2H2 AND ZN(2)-CYS(6) DNA BINDING DOMAIN (EUROFUNG)"/>
    <property type="match status" value="1"/>
</dbReference>
<dbReference type="AlphaFoldDB" id="A0A9P5MPB6"/>
<feature type="compositionally biased region" description="Low complexity" evidence="10">
    <location>
        <begin position="455"/>
        <end position="466"/>
    </location>
</feature>
<feature type="domain" description="Zn(2)-C6 fungal-type" evidence="11">
    <location>
        <begin position="110"/>
        <end position="139"/>
    </location>
</feature>
<evidence type="ECO:0000256" key="10">
    <source>
        <dbReference type="SAM" id="MobiDB-lite"/>
    </source>
</evidence>
<keyword evidence="14" id="KW-1185">Reference proteome</keyword>